<name>A0ABT0JYT5_9ACTN</name>
<protein>
    <submittedName>
        <fullName evidence="3">AMP-binding protein</fullName>
    </submittedName>
</protein>
<organism evidence="3 4">
    <name type="scientific">Frankia umida</name>
    <dbReference type="NCBI Taxonomy" id="573489"/>
    <lineage>
        <taxon>Bacteria</taxon>
        <taxon>Bacillati</taxon>
        <taxon>Actinomycetota</taxon>
        <taxon>Actinomycetes</taxon>
        <taxon>Frankiales</taxon>
        <taxon>Frankiaceae</taxon>
        <taxon>Frankia</taxon>
    </lineage>
</organism>
<dbReference type="InterPro" id="IPR042099">
    <property type="entry name" value="ANL_N_sf"/>
</dbReference>
<reference evidence="3 4" key="1">
    <citation type="submission" date="2022-04" db="EMBL/GenBank/DDBJ databases">
        <title>Genome diversity in the genus Frankia.</title>
        <authorList>
            <person name="Carlos-Shanley C."/>
            <person name="Hahn D."/>
        </authorList>
    </citation>
    <scope>NUCLEOTIDE SEQUENCE [LARGE SCALE GENOMIC DNA]</scope>
    <source>
        <strain evidence="3 4">Ag45/Mut15</strain>
    </source>
</reference>
<dbReference type="Gene3D" id="3.30.300.30">
    <property type="match status" value="1"/>
</dbReference>
<dbReference type="InterPro" id="IPR045851">
    <property type="entry name" value="AMP-bd_C_sf"/>
</dbReference>
<keyword evidence="4" id="KW-1185">Reference proteome</keyword>
<evidence type="ECO:0000313" key="3">
    <source>
        <dbReference type="EMBL" id="MCK9876698.1"/>
    </source>
</evidence>
<dbReference type="Gene3D" id="3.40.50.12780">
    <property type="entry name" value="N-terminal domain of ligase-like"/>
    <property type="match status" value="1"/>
</dbReference>
<comment type="caution">
    <text evidence="3">The sequence shown here is derived from an EMBL/GenBank/DDBJ whole genome shotgun (WGS) entry which is preliminary data.</text>
</comment>
<evidence type="ECO:0000313" key="4">
    <source>
        <dbReference type="Proteomes" id="UP001201873"/>
    </source>
</evidence>
<dbReference type="EMBL" id="JALKFT010000011">
    <property type="protein sequence ID" value="MCK9876698.1"/>
    <property type="molecule type" value="Genomic_DNA"/>
</dbReference>
<dbReference type="Proteomes" id="UP001201873">
    <property type="component" value="Unassembled WGS sequence"/>
</dbReference>
<dbReference type="Pfam" id="PF00501">
    <property type="entry name" value="AMP-binding"/>
    <property type="match status" value="1"/>
</dbReference>
<dbReference type="RefSeq" id="WP_248824926.1">
    <property type="nucleotide sequence ID" value="NZ_JALKFT010000011.1"/>
</dbReference>
<accession>A0ABT0JYT5</accession>
<dbReference type="SUPFAM" id="SSF56801">
    <property type="entry name" value="Acetyl-CoA synthetase-like"/>
    <property type="match status" value="1"/>
</dbReference>
<gene>
    <name evidence="3" type="ORF">MXD59_13075</name>
</gene>
<feature type="domain" description="AMP-binding enzyme C-terminal" evidence="2">
    <location>
        <begin position="407"/>
        <end position="481"/>
    </location>
</feature>
<evidence type="ECO:0000259" key="2">
    <source>
        <dbReference type="Pfam" id="PF13193"/>
    </source>
</evidence>
<dbReference type="PANTHER" id="PTHR43767:SF1">
    <property type="entry name" value="NONRIBOSOMAL PEPTIDE SYNTHASE PES1 (EUROFUNG)-RELATED"/>
    <property type="match status" value="1"/>
</dbReference>
<dbReference type="InterPro" id="IPR050237">
    <property type="entry name" value="ATP-dep_AMP-bd_enzyme"/>
</dbReference>
<dbReference type="InterPro" id="IPR000873">
    <property type="entry name" value="AMP-dep_synth/lig_dom"/>
</dbReference>
<feature type="domain" description="AMP-dependent synthetase/ligase" evidence="1">
    <location>
        <begin position="24"/>
        <end position="350"/>
    </location>
</feature>
<sequence>MTVDQGGAPADAPLSLPAKLRQLAAERPDDIGLRFIALDGSEPAFSYAELNRRSSQLAAALAERGVVSGDVVALGLRNSPQLVLAALATWKLGATPVPVRWDVPDWELERVKEAINGRVFLGAADLGWIDETENAPVPDLPDQVSPRVQGICSSGSTGNPKIIVMERPAVYREVVTTPFIAAWGVTVPRPETILVPAPMYHANGFAPLQHLFAGDQLVVLEKFDAARVVDVIERYRVSTFTATPTMLQRIAALPDIDDRDLTSIQWIIQGAALMPRTLMHRWIGLIGPEKIVSIYGMTEALGLTALRGDEWLEHQGSVGRGLGDTEMRVLGPDGEVLPLGEIGDIYLRSATSPAYTYVGDAPRLPSTPDGFASAGDLGYLDADGYLYLVDRRVDMIVTGGANVFPAEVEAAIIDHPGVSDVVVVGLRDESWGRRVHAIIAPTDAAAPPTTEEIRTFTRSRLAAYKVPKTVEVVDAIPRSEATKVNRGALVKARGG</sequence>
<proteinExistence type="predicted"/>
<evidence type="ECO:0000259" key="1">
    <source>
        <dbReference type="Pfam" id="PF00501"/>
    </source>
</evidence>
<dbReference type="InterPro" id="IPR025110">
    <property type="entry name" value="AMP-bd_C"/>
</dbReference>
<dbReference type="PANTHER" id="PTHR43767">
    <property type="entry name" value="LONG-CHAIN-FATTY-ACID--COA LIGASE"/>
    <property type="match status" value="1"/>
</dbReference>
<dbReference type="Pfam" id="PF13193">
    <property type="entry name" value="AMP-binding_C"/>
    <property type="match status" value="1"/>
</dbReference>